<dbReference type="InterPro" id="IPR052206">
    <property type="entry name" value="Retinol_saturase"/>
</dbReference>
<evidence type="ECO:0000259" key="6">
    <source>
        <dbReference type="Pfam" id="PF01593"/>
    </source>
</evidence>
<dbReference type="Proteomes" id="UP000824204">
    <property type="component" value="Unassembled WGS sequence"/>
</dbReference>
<dbReference type="Pfam" id="PF01593">
    <property type="entry name" value="Amino_oxidase"/>
    <property type="match status" value="1"/>
</dbReference>
<dbReference type="InterPro" id="IPR002937">
    <property type="entry name" value="Amino_oxidase"/>
</dbReference>
<evidence type="ECO:0000313" key="8">
    <source>
        <dbReference type="Proteomes" id="UP000824204"/>
    </source>
</evidence>
<comment type="caution">
    <text evidence="7">The sequence shown here is derived from an EMBL/GenBank/DDBJ whole genome shotgun (WGS) entry which is preliminary data.</text>
</comment>
<evidence type="ECO:0000256" key="4">
    <source>
        <dbReference type="ARBA" id="ARBA00022857"/>
    </source>
</evidence>
<dbReference type="GO" id="GO:0016491">
    <property type="term" value="F:oxidoreductase activity"/>
    <property type="evidence" value="ECO:0007669"/>
    <property type="project" value="InterPro"/>
</dbReference>
<dbReference type="SUPFAM" id="SSF51905">
    <property type="entry name" value="FAD/NAD(P)-binding domain"/>
    <property type="match status" value="1"/>
</dbReference>
<proteinExistence type="predicted"/>
<evidence type="ECO:0000313" key="7">
    <source>
        <dbReference type="EMBL" id="HIX08473.1"/>
    </source>
</evidence>
<evidence type="ECO:0000256" key="5">
    <source>
        <dbReference type="ARBA" id="ARBA00023027"/>
    </source>
</evidence>
<dbReference type="PANTHER" id="PTHR46091:SF3">
    <property type="entry name" value="AMINE OXIDASE DOMAIN-CONTAINING PROTEIN"/>
    <property type="match status" value="1"/>
</dbReference>
<dbReference type="InterPro" id="IPR036188">
    <property type="entry name" value="FAD/NAD-bd_sf"/>
</dbReference>
<dbReference type="AlphaFoldDB" id="A0A9D1V9H9"/>
<gene>
    <name evidence="7" type="ORF">H9741_08390</name>
</gene>
<keyword evidence="1" id="KW-0285">Flavoprotein</keyword>
<protein>
    <submittedName>
        <fullName evidence="7">NAD(P)/FAD-dependent oxidoreductase</fullName>
    </submittedName>
</protein>
<accession>A0A9D1V9H9</accession>
<dbReference type="EMBL" id="DXFX01000107">
    <property type="protein sequence ID" value="HIX08473.1"/>
    <property type="molecule type" value="Genomic_DNA"/>
</dbReference>
<name>A0A9D1V9H9_9FIRM</name>
<reference evidence="7" key="1">
    <citation type="journal article" date="2021" name="PeerJ">
        <title>Extensive microbial diversity within the chicken gut microbiome revealed by metagenomics and culture.</title>
        <authorList>
            <person name="Gilroy R."/>
            <person name="Ravi A."/>
            <person name="Getino M."/>
            <person name="Pursley I."/>
            <person name="Horton D.L."/>
            <person name="Alikhan N.F."/>
            <person name="Baker D."/>
            <person name="Gharbi K."/>
            <person name="Hall N."/>
            <person name="Watson M."/>
            <person name="Adriaenssens E.M."/>
            <person name="Foster-Nyarko E."/>
            <person name="Jarju S."/>
            <person name="Secka A."/>
            <person name="Antonio M."/>
            <person name="Oren A."/>
            <person name="Chaudhuri R.R."/>
            <person name="La Ragione R."/>
            <person name="Hildebrand F."/>
            <person name="Pallen M.J."/>
        </authorList>
    </citation>
    <scope>NUCLEOTIDE SEQUENCE</scope>
    <source>
        <strain evidence="7">811</strain>
    </source>
</reference>
<evidence type="ECO:0000256" key="3">
    <source>
        <dbReference type="ARBA" id="ARBA00022827"/>
    </source>
</evidence>
<reference evidence="7" key="2">
    <citation type="submission" date="2021-04" db="EMBL/GenBank/DDBJ databases">
        <authorList>
            <person name="Gilroy R."/>
        </authorList>
    </citation>
    <scope>NUCLEOTIDE SEQUENCE</scope>
    <source>
        <strain evidence="7">811</strain>
    </source>
</reference>
<dbReference type="Gene3D" id="3.50.50.60">
    <property type="entry name" value="FAD/NAD(P)-binding domain"/>
    <property type="match status" value="2"/>
</dbReference>
<evidence type="ECO:0000256" key="1">
    <source>
        <dbReference type="ARBA" id="ARBA00022630"/>
    </source>
</evidence>
<keyword evidence="5" id="KW-0520">NAD</keyword>
<dbReference type="PANTHER" id="PTHR46091">
    <property type="entry name" value="BLR7054 PROTEIN"/>
    <property type="match status" value="1"/>
</dbReference>
<evidence type="ECO:0000256" key="2">
    <source>
        <dbReference type="ARBA" id="ARBA00022729"/>
    </source>
</evidence>
<organism evidence="7 8">
    <name type="scientific">Candidatus Borkfalkia faecipullorum</name>
    <dbReference type="NCBI Taxonomy" id="2838510"/>
    <lineage>
        <taxon>Bacteria</taxon>
        <taxon>Bacillati</taxon>
        <taxon>Bacillota</taxon>
        <taxon>Clostridia</taxon>
        <taxon>Christensenellales</taxon>
        <taxon>Christensenellaceae</taxon>
        <taxon>Candidatus Borkfalkia</taxon>
    </lineage>
</organism>
<keyword evidence="3" id="KW-0274">FAD</keyword>
<feature type="domain" description="Amine oxidase" evidence="6">
    <location>
        <begin position="15"/>
        <end position="288"/>
    </location>
</feature>
<keyword evidence="4" id="KW-0521">NADP</keyword>
<keyword evidence="2" id="KW-0732">Signal</keyword>
<sequence length="508" mass="56721">MKKYDAVVIGAGNGGLVAAIRLLQGGAKVLLVEKHNLPGGFATSFRRGRFEFEASLHELNDFGTKDNAGDVRDLFDSLGVTDKIDWMEIPEAYRVIVRSENLDATMPFGVDAFIAKMESYVPGSTPSMRKFFDLAEEVRLAQAYTSAQNGKADSKVMVSQYGNFVRSGSYSVNEVLKTLKMPQKAIDILSAYWCYLGANLNDMSFVHYASMVNRYIRRGASMPKMRSHEISLALVSRILELGGEVLFNTEAVKILQDEKDGGVAGVVLDDGTQIETRHVVANCAPHLVFGKMMDKVSEKDVRATNARKFAGRGFTMFLGLNRTADELGVENHNYFLYDTSDTVKQYDLMRSIRTNTAQATVCLNRAYPECSPKGTCMMYFTTLYMSDDWGNVKAEDYFKTKDMVANMFIDRFEKDTGAKIRDSIEEISVATPMTYARYCGHPQGVIYGYESQYWDGLMPRLQMMGEDHTVRGLRFAGGYSMRLSGYSSAYFSGDISGRQTVGDIKREG</sequence>